<evidence type="ECO:0000256" key="9">
    <source>
        <dbReference type="SAM" id="MobiDB-lite"/>
    </source>
</evidence>
<feature type="compositionally biased region" description="Polar residues" evidence="9">
    <location>
        <begin position="660"/>
        <end position="671"/>
    </location>
</feature>
<feature type="compositionally biased region" description="Gly residues" evidence="9">
    <location>
        <begin position="816"/>
        <end position="828"/>
    </location>
</feature>
<evidence type="ECO:0000259" key="10">
    <source>
        <dbReference type="Pfam" id="PF06333"/>
    </source>
</evidence>
<comment type="caution">
    <text evidence="11">The sequence shown here is derived from an EMBL/GenBank/DDBJ whole genome shotgun (WGS) entry which is preliminary data.</text>
</comment>
<dbReference type="RefSeq" id="XP_066612965.1">
    <property type="nucleotide sequence ID" value="XM_066758517.1"/>
</dbReference>
<evidence type="ECO:0000256" key="3">
    <source>
        <dbReference type="ARBA" id="ARBA00022491"/>
    </source>
</evidence>
<evidence type="ECO:0000256" key="8">
    <source>
        <dbReference type="RuleBase" id="RU364134"/>
    </source>
</evidence>
<comment type="subunit">
    <text evidence="8">Component of the SRB8-11 complex, which itself associates with the Mediator complex.</text>
</comment>
<reference evidence="11" key="2">
    <citation type="submission" date="2024-01" db="EMBL/GenBank/DDBJ databases">
        <title>Comparative genomics of Cryptococcus and Kwoniella reveals pathogenesis evolution and contrasting modes of karyotype evolution via chromosome fusion or intercentromeric recombination.</title>
        <authorList>
            <person name="Coelho M.A."/>
            <person name="David-Palma M."/>
            <person name="Shea T."/>
            <person name="Bowers K."/>
            <person name="Mcginley-Smith S."/>
            <person name="Mohammad A.W."/>
            <person name="Gnirke A."/>
            <person name="Yurkov A.M."/>
            <person name="Nowrousian M."/>
            <person name="Sun S."/>
            <person name="Cuomo C.A."/>
            <person name="Heitman J."/>
        </authorList>
    </citation>
    <scope>NUCLEOTIDE SEQUENCE</scope>
    <source>
        <strain evidence="11">IND107</strain>
    </source>
</reference>
<comment type="similarity">
    <text evidence="2 8">Belongs to the Mediator complex subunit 13 family.</text>
</comment>
<evidence type="ECO:0000256" key="7">
    <source>
        <dbReference type="ARBA" id="ARBA00023242"/>
    </source>
</evidence>
<keyword evidence="3 8" id="KW-0678">Repressor</keyword>
<keyword evidence="12" id="KW-1185">Reference proteome</keyword>
<evidence type="ECO:0000256" key="2">
    <source>
        <dbReference type="ARBA" id="ARBA00009354"/>
    </source>
</evidence>
<comment type="subcellular location">
    <subcellularLocation>
        <location evidence="1 8">Nucleus</location>
    </subcellularLocation>
</comment>
<evidence type="ECO:0000313" key="12">
    <source>
        <dbReference type="Proteomes" id="UP000054399"/>
    </source>
</evidence>
<feature type="compositionally biased region" description="Polar residues" evidence="9">
    <location>
        <begin position="446"/>
        <end position="458"/>
    </location>
</feature>
<evidence type="ECO:0000313" key="11">
    <source>
        <dbReference type="EMBL" id="KAL0247004.1"/>
    </source>
</evidence>
<dbReference type="Pfam" id="PF06333">
    <property type="entry name" value="Med13_C"/>
    <property type="match status" value="1"/>
</dbReference>
<evidence type="ECO:0000256" key="1">
    <source>
        <dbReference type="ARBA" id="ARBA00004123"/>
    </source>
</evidence>
<dbReference type="Proteomes" id="UP000054399">
    <property type="component" value="Unassembled WGS sequence"/>
</dbReference>
<feature type="region of interest" description="Disordered" evidence="9">
    <location>
        <begin position="767"/>
        <end position="790"/>
    </location>
</feature>
<feature type="compositionally biased region" description="Low complexity" evidence="9">
    <location>
        <begin position="459"/>
        <end position="481"/>
    </location>
</feature>
<keyword evidence="5 8" id="KW-0010">Activator</keyword>
<evidence type="ECO:0000256" key="4">
    <source>
        <dbReference type="ARBA" id="ARBA00023015"/>
    </source>
</evidence>
<dbReference type="EMBL" id="ATAM02000007">
    <property type="protein sequence ID" value="KAL0247004.1"/>
    <property type="molecule type" value="Genomic_DNA"/>
</dbReference>
<accession>A0ABR3BP82</accession>
<organism evidence="11 12">
    <name type="scientific">Cryptococcus tetragattii IND107</name>
    <dbReference type="NCBI Taxonomy" id="1296105"/>
    <lineage>
        <taxon>Eukaryota</taxon>
        <taxon>Fungi</taxon>
        <taxon>Dikarya</taxon>
        <taxon>Basidiomycota</taxon>
        <taxon>Agaricomycotina</taxon>
        <taxon>Tremellomycetes</taxon>
        <taxon>Tremellales</taxon>
        <taxon>Cryptococcaceae</taxon>
        <taxon>Cryptococcus</taxon>
        <taxon>Cryptococcus gattii species complex</taxon>
    </lineage>
</organism>
<dbReference type="InterPro" id="IPR009401">
    <property type="entry name" value="Med13_C"/>
</dbReference>
<evidence type="ECO:0000256" key="5">
    <source>
        <dbReference type="ARBA" id="ARBA00023159"/>
    </source>
</evidence>
<feature type="region of interest" description="Disordered" evidence="9">
    <location>
        <begin position="374"/>
        <end position="573"/>
    </location>
</feature>
<feature type="compositionally biased region" description="Basic and acidic residues" evidence="9">
    <location>
        <begin position="421"/>
        <end position="439"/>
    </location>
</feature>
<comment type="function">
    <text evidence="8">Component of the SRB8-11 complex. The SRB8-11 complex is a regulatory module of the Mediator complex which is itself involved in regulation of basal and activated RNA polymerase II-dependent transcription. The SRB8-11 complex may be involved in the transcriptional repression of a subset of genes regulated by Mediator. It may inhibit the association of the Mediator complex with RNA polymerase II to form the holoenzyme complex.</text>
</comment>
<gene>
    <name evidence="11" type="ORF">I308_104036</name>
</gene>
<sequence length="1446" mass="157927">MPDILNQSPATPSSALHATHVLHLPKDRIYIHRYALSAASGASIKDVVEDKLEKFWRDIADRAENGKGMLEAPVAAIAGQIERELWCFTCKDDGIWPPDGINEIQPPLPPLVPLDLLSCPDHSSSYKCLSESSCDVTLNLEGETGKAWGLLANALIETLAWKAGSRIILRDSRVVPFTPPFKPSLYPFTSSSLLLSLLPSPSPTSSSPRYPTATHTLLPLSLPSILVSTALTPTPAQIARLNQTFDTLLGPAWKTGREQRLAREFVFGSGVEAETVSEMQEKGGEEEGWSVFWVPLLKKGPESEEKGVLTVWPVHLALPRLSDASTPNFSLGHNSSATTTPLPPTQLKRFGGREEREQGLMQIAHSLFDFFTSYREPSVPPEGDGGQVDDQDPDHDNEAGLVDNDAEMNETDGEGSNLRETGADARSDIKMEPSPKEGSDIDDLFSSPSPNSTPIVNMSSQSQSNKSPQPQQVQDQSNNVQNGEEDFMSSLVSIQDPNPPSRSQMMGIRDREREREVEVEITEDDFAFFDSPVPEERDGIGMDVDMSMDGGVNQSLLDGAVGHRGETGDEPLTEQGKGILAEEMMKPASPKSAMAGQGDLMLVPLVRNDMEVDGILPEPLPLPPVKTATKESPSSQPLVPLQPPTPPTILEASPKAPEQLASQSSNLTSPSIPVVPAVASNNSLVPLSFQPLPLLPSSHSSSSYPYGNTYGYAPPSPASTPESSILARLASYQTQYQTLVEFEAPSASQDQEATGRLSSKRKSTYADAWFPLSGGNDDGDGEDGEENDMDSQAYTCPPTPISQMEEMATEVESDAGSGGTGGVTGGVTGIDVDSRATGLTGMKDQERESKEDDGEIEWKGMKCIGSEWVVLRDQPGLVQAKKNTESEIGWKVESVWDEAWGTLPSAVSGKKDNVKAKEKLKDKKVKDVNWTKVVQEIITNRALRKSVLDSEGEHEQSAAWMGSLLEGDTLCEVFGSDVLPVNLPQPQVNAASPSTPHIIRLSIAALSYWSQLGLEPQGGKKDVKIFIVCRDSDEALGKMLGEGVKLGWEEERFGKAEFSGIVKGKMEDFGELATGITDQSNGSVNTIVNTIVCLLTPPSQIPLNIYSSPVPNSPNTLFIPVPTPTNPSISFVHEQYLILGHTAYDRLPTLLRPVYVRGEPLRVSEEDEWMQCPAWVLARKEAVKPEFVMTWPVDEYDVLNRWRMWHICYDVVSSSSPGPDAVVVWVGDDRGETGHVRVFEDVGGWKEGMEMICAYGRGIAGRWNLEWRLSVCRAGIMTKEELQAWKDILKGKTWPITLLTSETPSPLNPSDQMTPPKVRAIANIGPSILSDSSTRIIDIALSAQLTILPLPLPLELSSDKGSPQTIYPRRTFLLTTHALNVSQHYTTKYHILSHQAPDGRKDQEDGGIVAEIAEEYHRLGCLARERWEGQGWLDTVRWGKALLEKR</sequence>
<feature type="compositionally biased region" description="Acidic residues" evidence="9">
    <location>
        <begin position="404"/>
        <end position="413"/>
    </location>
</feature>
<keyword evidence="7 8" id="KW-0539">Nucleus</keyword>
<feature type="compositionally biased region" description="Polar residues" evidence="9">
    <location>
        <begin position="490"/>
        <end position="504"/>
    </location>
</feature>
<proteinExistence type="inferred from homology"/>
<feature type="region of interest" description="Disordered" evidence="9">
    <location>
        <begin position="618"/>
        <end position="671"/>
    </location>
</feature>
<keyword evidence="4 8" id="KW-0805">Transcription regulation</keyword>
<feature type="compositionally biased region" description="Basic and acidic residues" evidence="9">
    <location>
        <begin position="508"/>
        <end position="518"/>
    </location>
</feature>
<feature type="region of interest" description="Disordered" evidence="9">
    <location>
        <begin position="813"/>
        <end position="834"/>
    </location>
</feature>
<feature type="compositionally biased region" description="Acidic residues" evidence="9">
    <location>
        <begin position="777"/>
        <end position="789"/>
    </location>
</feature>
<keyword evidence="6 8" id="KW-0804">Transcription</keyword>
<dbReference type="GeneID" id="91990892"/>
<reference evidence="11" key="1">
    <citation type="submission" date="2015-01" db="EMBL/GenBank/DDBJ databases">
        <authorList>
            <consortium name="The Broad Institute Genomics Platform"/>
            <person name="Cuomo C."/>
            <person name="Litvintseva A."/>
            <person name="Chen Y."/>
            <person name="Heitman J."/>
            <person name="Sun S."/>
            <person name="Springer D."/>
            <person name="Dromer F."/>
            <person name="Young S."/>
            <person name="Zeng Q."/>
            <person name="Gargeya S."/>
            <person name="Abouelleil A."/>
            <person name="Alvarado L."/>
            <person name="Chapman S.B."/>
            <person name="Gainer-Dewar J."/>
            <person name="Goldberg J."/>
            <person name="Griggs A."/>
            <person name="Gujja S."/>
            <person name="Hansen M."/>
            <person name="Howarth C."/>
            <person name="Imamovic A."/>
            <person name="Larimer J."/>
            <person name="Murphy C."/>
            <person name="Naylor J."/>
            <person name="Pearson M."/>
            <person name="Priest M."/>
            <person name="Roberts A."/>
            <person name="Saif S."/>
            <person name="Shea T."/>
            <person name="Sykes S."/>
            <person name="Wortman J."/>
            <person name="Nusbaum C."/>
            <person name="Birren B."/>
        </authorList>
    </citation>
    <scope>NUCLEOTIDE SEQUENCE</scope>
    <source>
        <strain evidence="11">IND107</strain>
    </source>
</reference>
<protein>
    <recommendedName>
        <fullName evidence="8">Mediator of RNA polymerase II transcription subunit 13</fullName>
    </recommendedName>
    <alternativeName>
        <fullName evidence="8">Mediator complex subunit 13</fullName>
    </alternativeName>
</protein>
<feature type="domain" description="Mediator complex subunit Med13 C-terminal" evidence="10">
    <location>
        <begin position="1173"/>
        <end position="1316"/>
    </location>
</feature>
<evidence type="ECO:0000256" key="6">
    <source>
        <dbReference type="ARBA" id="ARBA00023163"/>
    </source>
</evidence>
<name>A0ABR3BP82_9TREE</name>